<feature type="compositionally biased region" description="Polar residues" evidence="1">
    <location>
        <begin position="1"/>
        <end position="12"/>
    </location>
</feature>
<dbReference type="AlphaFoldDB" id="A0A951UJ93"/>
<protein>
    <submittedName>
        <fullName evidence="2">Uncharacterized protein</fullName>
    </submittedName>
</protein>
<proteinExistence type="predicted"/>
<feature type="compositionally biased region" description="Polar residues" evidence="1">
    <location>
        <begin position="26"/>
        <end position="36"/>
    </location>
</feature>
<organism evidence="2 3">
    <name type="scientific">Mojavia pulchra JT2-VF2</name>
    <dbReference type="NCBI Taxonomy" id="287848"/>
    <lineage>
        <taxon>Bacteria</taxon>
        <taxon>Bacillati</taxon>
        <taxon>Cyanobacteriota</taxon>
        <taxon>Cyanophyceae</taxon>
        <taxon>Nostocales</taxon>
        <taxon>Nostocaceae</taxon>
    </lineage>
</organism>
<evidence type="ECO:0000313" key="3">
    <source>
        <dbReference type="Proteomes" id="UP000715781"/>
    </source>
</evidence>
<dbReference type="Proteomes" id="UP000715781">
    <property type="component" value="Unassembled WGS sequence"/>
</dbReference>
<evidence type="ECO:0000313" key="2">
    <source>
        <dbReference type="EMBL" id="MBW4565502.1"/>
    </source>
</evidence>
<accession>A0A951UJ93</accession>
<gene>
    <name evidence="2" type="ORF">KME32_31350</name>
</gene>
<evidence type="ECO:0000256" key="1">
    <source>
        <dbReference type="SAM" id="MobiDB-lite"/>
    </source>
</evidence>
<feature type="region of interest" description="Disordered" evidence="1">
    <location>
        <begin position="1"/>
        <end position="52"/>
    </location>
</feature>
<reference evidence="2" key="2">
    <citation type="journal article" date="2022" name="Microbiol. Resour. Announc.">
        <title>Metagenome Sequencing to Explore Phylogenomics of Terrestrial Cyanobacteria.</title>
        <authorList>
            <person name="Ward R.D."/>
            <person name="Stajich J.E."/>
            <person name="Johansen J.R."/>
            <person name="Huntemann M."/>
            <person name="Clum A."/>
            <person name="Foster B."/>
            <person name="Foster B."/>
            <person name="Roux S."/>
            <person name="Palaniappan K."/>
            <person name="Varghese N."/>
            <person name="Mukherjee S."/>
            <person name="Reddy T.B.K."/>
            <person name="Daum C."/>
            <person name="Copeland A."/>
            <person name="Chen I.A."/>
            <person name="Ivanova N.N."/>
            <person name="Kyrpides N.C."/>
            <person name="Shapiro N."/>
            <person name="Eloe-Fadrosh E.A."/>
            <person name="Pietrasiak N."/>
        </authorList>
    </citation>
    <scope>NUCLEOTIDE SEQUENCE</scope>
    <source>
        <strain evidence="2">JT2-VF2</strain>
    </source>
</reference>
<comment type="caution">
    <text evidence="2">The sequence shown here is derived from an EMBL/GenBank/DDBJ whole genome shotgun (WGS) entry which is preliminary data.</text>
</comment>
<name>A0A951UJ93_9NOST</name>
<reference evidence="2" key="1">
    <citation type="submission" date="2021-05" db="EMBL/GenBank/DDBJ databases">
        <authorList>
            <person name="Pietrasiak N."/>
            <person name="Ward R."/>
            <person name="Stajich J.E."/>
            <person name="Kurbessoian T."/>
        </authorList>
    </citation>
    <scope>NUCLEOTIDE SEQUENCE</scope>
    <source>
        <strain evidence="2">JT2-VF2</strain>
    </source>
</reference>
<sequence length="52" mass="5487">MLTKTADSQGNESKVPDSRAIAPQRVQLTPITSPNREPSPPIDEISAAGSVK</sequence>
<dbReference type="EMBL" id="JAHHHN010000039">
    <property type="protein sequence ID" value="MBW4565502.1"/>
    <property type="molecule type" value="Genomic_DNA"/>
</dbReference>